<keyword evidence="4" id="KW-1015">Disulfide bond</keyword>
<keyword evidence="10" id="KW-1185">Reference proteome</keyword>
<dbReference type="EMBL" id="JAUKUD010000007">
    <property type="protein sequence ID" value="KAK0737862.1"/>
    <property type="molecule type" value="Genomic_DNA"/>
</dbReference>
<keyword evidence="5" id="KW-0378">Hydrolase</keyword>
<name>A0AA40BP44_9PEZI</name>
<evidence type="ECO:0000256" key="3">
    <source>
        <dbReference type="PIRSR" id="PIRSR601461-1"/>
    </source>
</evidence>
<evidence type="ECO:0000313" key="10">
    <source>
        <dbReference type="Proteomes" id="UP001172155"/>
    </source>
</evidence>
<dbReference type="InterPro" id="IPR034164">
    <property type="entry name" value="Pepsin-like_dom"/>
</dbReference>
<dbReference type="PANTHER" id="PTHR47966:SF65">
    <property type="entry name" value="ASPARTIC-TYPE ENDOPEPTIDASE"/>
    <property type="match status" value="1"/>
</dbReference>
<dbReference type="InterPro" id="IPR033121">
    <property type="entry name" value="PEPTIDASE_A1"/>
</dbReference>
<organism evidence="9 10">
    <name type="scientific">Schizothecium vesticola</name>
    <dbReference type="NCBI Taxonomy" id="314040"/>
    <lineage>
        <taxon>Eukaryota</taxon>
        <taxon>Fungi</taxon>
        <taxon>Dikarya</taxon>
        <taxon>Ascomycota</taxon>
        <taxon>Pezizomycotina</taxon>
        <taxon>Sordariomycetes</taxon>
        <taxon>Sordariomycetidae</taxon>
        <taxon>Sordariales</taxon>
        <taxon>Schizotheciaceae</taxon>
        <taxon>Schizothecium</taxon>
    </lineage>
</organism>
<feature type="domain" description="Peptidase A1" evidence="8">
    <location>
        <begin position="101"/>
        <end position="422"/>
    </location>
</feature>
<keyword evidence="7" id="KW-0732">Signal</keyword>
<dbReference type="AlphaFoldDB" id="A0AA40BP44"/>
<evidence type="ECO:0000256" key="6">
    <source>
        <dbReference type="SAM" id="MobiDB-lite"/>
    </source>
</evidence>
<proteinExistence type="inferred from homology"/>
<protein>
    <submittedName>
        <fullName evidence="9">Aspartic peptidase domain-containing protein</fullName>
    </submittedName>
</protein>
<dbReference type="PANTHER" id="PTHR47966">
    <property type="entry name" value="BETA-SITE APP-CLEAVING ENZYME, ISOFORM A-RELATED"/>
    <property type="match status" value="1"/>
</dbReference>
<evidence type="ECO:0000256" key="1">
    <source>
        <dbReference type="ARBA" id="ARBA00007447"/>
    </source>
</evidence>
<feature type="disulfide bond" evidence="4">
    <location>
        <begin position="348"/>
        <end position="384"/>
    </location>
</feature>
<feature type="region of interest" description="Disordered" evidence="6">
    <location>
        <begin position="82"/>
        <end position="106"/>
    </location>
</feature>
<comment type="caution">
    <text evidence="9">The sequence shown here is derived from an EMBL/GenBank/DDBJ whole genome shotgun (WGS) entry which is preliminary data.</text>
</comment>
<feature type="chain" id="PRO_5041448944" evidence="7">
    <location>
        <begin position="20"/>
        <end position="448"/>
    </location>
</feature>
<dbReference type="Pfam" id="PF00026">
    <property type="entry name" value="Asp"/>
    <property type="match status" value="1"/>
</dbReference>
<keyword evidence="2 5" id="KW-0064">Aspartyl protease</keyword>
<dbReference type="PROSITE" id="PS00141">
    <property type="entry name" value="ASP_PROTEASE"/>
    <property type="match status" value="1"/>
</dbReference>
<feature type="active site" evidence="3">
    <location>
        <position position="119"/>
    </location>
</feature>
<keyword evidence="5" id="KW-0645">Protease</keyword>
<dbReference type="InterPro" id="IPR001969">
    <property type="entry name" value="Aspartic_peptidase_AS"/>
</dbReference>
<reference evidence="9" key="1">
    <citation type="submission" date="2023-06" db="EMBL/GenBank/DDBJ databases">
        <title>Genome-scale phylogeny and comparative genomics of the fungal order Sordariales.</title>
        <authorList>
            <consortium name="Lawrence Berkeley National Laboratory"/>
            <person name="Hensen N."/>
            <person name="Bonometti L."/>
            <person name="Westerberg I."/>
            <person name="Brannstrom I.O."/>
            <person name="Guillou S."/>
            <person name="Cros-Aarteil S."/>
            <person name="Calhoun S."/>
            <person name="Haridas S."/>
            <person name="Kuo A."/>
            <person name="Mondo S."/>
            <person name="Pangilinan J."/>
            <person name="Riley R."/>
            <person name="LaButti K."/>
            <person name="Andreopoulos B."/>
            <person name="Lipzen A."/>
            <person name="Chen C."/>
            <person name="Yanf M."/>
            <person name="Daum C."/>
            <person name="Ng V."/>
            <person name="Clum A."/>
            <person name="Steindorff A."/>
            <person name="Ohm R."/>
            <person name="Martin F."/>
            <person name="Silar P."/>
            <person name="Natvig D."/>
            <person name="Lalanne C."/>
            <person name="Gautier V."/>
            <person name="Ament-velasquez S.L."/>
            <person name="Kruys A."/>
            <person name="Hutchinson M.I."/>
            <person name="Powell A.J."/>
            <person name="Barry K."/>
            <person name="Miller A.N."/>
            <person name="Grigoriev I.V."/>
            <person name="Debuchy R."/>
            <person name="Gladieux P."/>
            <person name="Thoren M.H."/>
            <person name="Johannesson H."/>
        </authorList>
    </citation>
    <scope>NUCLEOTIDE SEQUENCE</scope>
    <source>
        <strain evidence="9">SMH3187-1</strain>
    </source>
</reference>
<evidence type="ECO:0000256" key="7">
    <source>
        <dbReference type="SAM" id="SignalP"/>
    </source>
</evidence>
<dbReference type="InterPro" id="IPR021109">
    <property type="entry name" value="Peptidase_aspartic_dom_sf"/>
</dbReference>
<dbReference type="PRINTS" id="PR00792">
    <property type="entry name" value="PEPSIN"/>
</dbReference>
<dbReference type="GO" id="GO:0004190">
    <property type="term" value="F:aspartic-type endopeptidase activity"/>
    <property type="evidence" value="ECO:0007669"/>
    <property type="project" value="UniProtKB-KW"/>
</dbReference>
<dbReference type="InterPro" id="IPR001461">
    <property type="entry name" value="Aspartic_peptidase_A1"/>
</dbReference>
<dbReference type="CDD" id="cd05471">
    <property type="entry name" value="pepsin_like"/>
    <property type="match status" value="1"/>
</dbReference>
<dbReference type="PROSITE" id="PS51767">
    <property type="entry name" value="PEPTIDASE_A1"/>
    <property type="match status" value="1"/>
</dbReference>
<dbReference type="SUPFAM" id="SSF50630">
    <property type="entry name" value="Acid proteases"/>
    <property type="match status" value="1"/>
</dbReference>
<feature type="signal peptide" evidence="7">
    <location>
        <begin position="1"/>
        <end position="19"/>
    </location>
</feature>
<gene>
    <name evidence="9" type="ORF">B0T18DRAFT_449986</name>
</gene>
<evidence type="ECO:0000256" key="5">
    <source>
        <dbReference type="RuleBase" id="RU000454"/>
    </source>
</evidence>
<sequence>MPHLHHLLLTFLLLLLTHPHPPPPPTPLPPMGPRRRPIPPTGAPDDRVFIPDAHLKANLARAPADRTPAFVRMPVQRKTVNGTGKWEHGMHWDGTPGERGKRNGLDIGTPPQRVMVFLDTGSYELWVNPRCNTSANAEICENHGHYYPEKSNTSKFVANGFSVRYGTGEAVGHYFRDVIGIAMFILPFVQFAVASDTEYTFTGIFGLGYASSASMGHPPILEWLVHEQLIYGKIFSIGLGSHGDEFCEIIFGGVNRHKFAGYLEPVPIWPPVKDQSPYWIQYWINATSVGMTKDGEKPFVWTRKDAFNMPCMLDTGSTLSYIREDLVAAIGQQFNAWVEGTSTYRVDCSWREKKGTVDFGFNKGRMVINVSYRDFIWEMFKGQCYLGVQPADAGATNYVLGNTFIRAAYLVFDQQSDMIWMSQYYNCGDGVVTVGINPMDIQNIRGTC</sequence>
<dbReference type="GO" id="GO:0006508">
    <property type="term" value="P:proteolysis"/>
    <property type="evidence" value="ECO:0007669"/>
    <property type="project" value="UniProtKB-KW"/>
</dbReference>
<dbReference type="Proteomes" id="UP001172155">
    <property type="component" value="Unassembled WGS sequence"/>
</dbReference>
<feature type="region of interest" description="Disordered" evidence="6">
    <location>
        <begin position="23"/>
        <end position="45"/>
    </location>
</feature>
<evidence type="ECO:0000256" key="2">
    <source>
        <dbReference type="ARBA" id="ARBA00022750"/>
    </source>
</evidence>
<evidence type="ECO:0000256" key="4">
    <source>
        <dbReference type="PIRSR" id="PIRSR601461-2"/>
    </source>
</evidence>
<dbReference type="Gene3D" id="2.40.70.10">
    <property type="entry name" value="Acid Proteases"/>
    <property type="match status" value="2"/>
</dbReference>
<feature type="active site" evidence="3">
    <location>
        <position position="314"/>
    </location>
</feature>
<evidence type="ECO:0000259" key="8">
    <source>
        <dbReference type="PROSITE" id="PS51767"/>
    </source>
</evidence>
<feature type="compositionally biased region" description="Pro residues" evidence="6">
    <location>
        <begin position="23"/>
        <end position="42"/>
    </location>
</feature>
<accession>A0AA40BP44</accession>
<evidence type="ECO:0000313" key="9">
    <source>
        <dbReference type="EMBL" id="KAK0737862.1"/>
    </source>
</evidence>
<feature type="compositionally biased region" description="Basic and acidic residues" evidence="6">
    <location>
        <begin position="85"/>
        <end position="104"/>
    </location>
</feature>
<comment type="similarity">
    <text evidence="1 5">Belongs to the peptidase A1 family.</text>
</comment>